<proteinExistence type="predicted"/>
<dbReference type="PATRIC" id="fig|49338.4.peg.3501"/>
<reference evidence="2" key="1">
    <citation type="submission" date="2014-07" db="EMBL/GenBank/DDBJ databases">
        <authorList>
            <person name="Hornung V.Bastian."/>
        </authorList>
    </citation>
    <scope>NUCLEOTIDE SEQUENCE</scope>
    <source>
        <strain evidence="2">PCE-S</strain>
    </source>
</reference>
<gene>
    <name evidence="2" type="ORF">DPCES_3251</name>
</gene>
<sequence length="606" mass="69771">MSRFDKNIEMINRRNIQDFITEMDDRKAPFNYVGTDMDGVKVFCGNDGKPFIIEPKVDEEHLPNPYLKQMIFFFGIGSLLEIHNVAKSAHRDSLFVIIEPNPYFLQNALNHEDFKLLNEINYIIVTQKADDLTELLQLLFTTKFFNLIRNVIFYINYYYRNYDSSSVKTYVLRISAAIKNRFFSIGNSVHDSLIGLVNNLKNIKHLSHTPDVAGIKNAFDGVPAFIVAAGPSLDKNIEQLKRIQGKGIILAVDTIVQKLLDNGIIPDFICTVERGEIVWEYFYRGKEYPSNLYLVSSLVADSRIVEAFKNRSILPMRQGVREYFWLRDLLGLTQEHFIWMGASSAHIAVGLALHLGASPIVLVGQDLAYGKNGTHANGTIYDENPIKRDENSILIPGYSDEYVQSSEIWVEFKVLFEAMFVKMDRLIINSTEGGAKIIGTIQRPLSEVVSEYCHKECNVFKIMQSSLKHSIDWISVEDRICKYIEKSEKYRKKIKKHLDNLNEIRRDWDDSMTEKEVQGIYKIMKNTDEFYRAIAKDELLYHNIQGPLAIIVQKFQAIEDVDSLSNLKDNLEVQIELCRLVENSMWLIIQVIKENYPWSIPAKKGS</sequence>
<name>A0A098B2R6_DESHA</name>
<dbReference type="InterPro" id="IPR002826">
    <property type="entry name" value="MptE-like"/>
</dbReference>
<evidence type="ECO:0000313" key="2">
    <source>
        <dbReference type="EMBL" id="CDX03138.1"/>
    </source>
</evidence>
<accession>A0A098B2R6</accession>
<dbReference type="AlphaFoldDB" id="A0A098B2R6"/>
<protein>
    <submittedName>
        <fullName evidence="2">Motility accessory factor</fullName>
    </submittedName>
</protein>
<dbReference type="PANTHER" id="PTHR41786">
    <property type="entry name" value="MOTILITY ACCESSORY FACTOR MAF"/>
    <property type="match status" value="1"/>
</dbReference>
<dbReference type="PANTHER" id="PTHR41786:SF1">
    <property type="entry name" value="6-HYDROXYMETHYLPTERIN DIPHOSPHOKINASE MPTE-LIKE DOMAIN-CONTAINING PROTEIN"/>
    <property type="match status" value="1"/>
</dbReference>
<dbReference type="Pfam" id="PF01973">
    <property type="entry name" value="MptE-like"/>
    <property type="match status" value="1"/>
</dbReference>
<dbReference type="RefSeq" id="WP_208925906.1">
    <property type="nucleotide sequence ID" value="NZ_LK996017.1"/>
</dbReference>
<evidence type="ECO:0000259" key="1">
    <source>
        <dbReference type="Pfam" id="PF01973"/>
    </source>
</evidence>
<organism evidence="2">
    <name type="scientific">Desulfitobacterium hafniense</name>
    <name type="common">Desulfitobacterium frappieri</name>
    <dbReference type="NCBI Taxonomy" id="49338"/>
    <lineage>
        <taxon>Bacteria</taxon>
        <taxon>Bacillati</taxon>
        <taxon>Bacillota</taxon>
        <taxon>Clostridia</taxon>
        <taxon>Eubacteriales</taxon>
        <taxon>Desulfitobacteriaceae</taxon>
        <taxon>Desulfitobacterium</taxon>
    </lineage>
</organism>
<feature type="domain" description="6-hydroxymethylpterin diphosphokinase MptE-like" evidence="1">
    <location>
        <begin position="198"/>
        <end position="371"/>
    </location>
</feature>
<dbReference type="EMBL" id="LK996017">
    <property type="protein sequence ID" value="CDX03138.1"/>
    <property type="molecule type" value="Genomic_DNA"/>
</dbReference>